<feature type="compositionally biased region" description="Polar residues" evidence="1">
    <location>
        <begin position="8"/>
        <end position="23"/>
    </location>
</feature>
<organism evidence="2 3">
    <name type="scientific">Tulasnella calospora MUT 4182</name>
    <dbReference type="NCBI Taxonomy" id="1051891"/>
    <lineage>
        <taxon>Eukaryota</taxon>
        <taxon>Fungi</taxon>
        <taxon>Dikarya</taxon>
        <taxon>Basidiomycota</taxon>
        <taxon>Agaricomycotina</taxon>
        <taxon>Agaricomycetes</taxon>
        <taxon>Cantharellales</taxon>
        <taxon>Tulasnellaceae</taxon>
        <taxon>Tulasnella</taxon>
    </lineage>
</organism>
<feature type="compositionally biased region" description="Polar residues" evidence="1">
    <location>
        <begin position="630"/>
        <end position="657"/>
    </location>
</feature>
<evidence type="ECO:0000313" key="2">
    <source>
        <dbReference type="EMBL" id="KIO23568.1"/>
    </source>
</evidence>
<feature type="region of interest" description="Disordered" evidence="1">
    <location>
        <begin position="409"/>
        <end position="460"/>
    </location>
</feature>
<evidence type="ECO:0000313" key="3">
    <source>
        <dbReference type="Proteomes" id="UP000054248"/>
    </source>
</evidence>
<feature type="region of interest" description="Disordered" evidence="1">
    <location>
        <begin position="1"/>
        <end position="43"/>
    </location>
</feature>
<dbReference type="Proteomes" id="UP000054248">
    <property type="component" value="Unassembled WGS sequence"/>
</dbReference>
<evidence type="ECO:0000256" key="1">
    <source>
        <dbReference type="SAM" id="MobiDB-lite"/>
    </source>
</evidence>
<reference evidence="3" key="2">
    <citation type="submission" date="2015-01" db="EMBL/GenBank/DDBJ databases">
        <title>Evolutionary Origins and Diversification of the Mycorrhizal Mutualists.</title>
        <authorList>
            <consortium name="DOE Joint Genome Institute"/>
            <consortium name="Mycorrhizal Genomics Consortium"/>
            <person name="Kohler A."/>
            <person name="Kuo A."/>
            <person name="Nagy L.G."/>
            <person name="Floudas D."/>
            <person name="Copeland A."/>
            <person name="Barry K.W."/>
            <person name="Cichocki N."/>
            <person name="Veneault-Fourrey C."/>
            <person name="LaButti K."/>
            <person name="Lindquist E.A."/>
            <person name="Lipzen A."/>
            <person name="Lundell T."/>
            <person name="Morin E."/>
            <person name="Murat C."/>
            <person name="Riley R."/>
            <person name="Ohm R."/>
            <person name="Sun H."/>
            <person name="Tunlid A."/>
            <person name="Henrissat B."/>
            <person name="Grigoriev I.V."/>
            <person name="Hibbett D.S."/>
            <person name="Martin F."/>
        </authorList>
    </citation>
    <scope>NUCLEOTIDE SEQUENCE [LARGE SCALE GENOMIC DNA]</scope>
    <source>
        <strain evidence="3">MUT 4182</strain>
    </source>
</reference>
<feature type="region of interest" description="Disordered" evidence="1">
    <location>
        <begin position="195"/>
        <end position="221"/>
    </location>
</feature>
<dbReference type="AlphaFoldDB" id="A0A0C3KQA7"/>
<reference evidence="2 3" key="1">
    <citation type="submission" date="2014-04" db="EMBL/GenBank/DDBJ databases">
        <authorList>
            <consortium name="DOE Joint Genome Institute"/>
            <person name="Kuo A."/>
            <person name="Girlanda M."/>
            <person name="Perotto S."/>
            <person name="Kohler A."/>
            <person name="Nagy L.G."/>
            <person name="Floudas D."/>
            <person name="Copeland A."/>
            <person name="Barry K.W."/>
            <person name="Cichocki N."/>
            <person name="Veneault-Fourrey C."/>
            <person name="LaButti K."/>
            <person name="Lindquist E.A."/>
            <person name="Lipzen A."/>
            <person name="Lundell T."/>
            <person name="Morin E."/>
            <person name="Murat C."/>
            <person name="Sun H."/>
            <person name="Tunlid A."/>
            <person name="Henrissat B."/>
            <person name="Grigoriev I.V."/>
            <person name="Hibbett D.S."/>
            <person name="Martin F."/>
            <person name="Nordberg H.P."/>
            <person name="Cantor M.N."/>
            <person name="Hua S.X."/>
        </authorList>
    </citation>
    <scope>NUCLEOTIDE SEQUENCE [LARGE SCALE GENOMIC DNA]</scope>
    <source>
        <strain evidence="2 3">MUT 4182</strain>
    </source>
</reference>
<accession>A0A0C3KQA7</accession>
<protein>
    <submittedName>
        <fullName evidence="2">Uncharacterized protein</fullName>
    </submittedName>
</protein>
<gene>
    <name evidence="2" type="ORF">M407DRAFT_214407</name>
</gene>
<proteinExistence type="predicted"/>
<feature type="region of interest" description="Disordered" evidence="1">
    <location>
        <begin position="519"/>
        <end position="542"/>
    </location>
</feature>
<feature type="compositionally biased region" description="Basic and acidic residues" evidence="1">
    <location>
        <begin position="604"/>
        <end position="618"/>
    </location>
</feature>
<keyword evidence="3" id="KW-1185">Reference proteome</keyword>
<sequence length="743" mass="79980">MPRHGSETLRSSASNIISHTDTTVGGGPLDIPRKSRPLESRSQGVRIAGPVVVSHPHEASIHAVAPWDDQVMPGGHCASSSSLNGSFPYFFPGYGIPILRTSLHDIGGAEIGRPSMNDIGISWPSSSPFFEGSPSTTSESRSTFQTLSTSYFSNHHSPTSLRESSAESALPPVDHLGYLRVPRYDVRRHNFASSEVSRSTGGIPAERTADDGNITTNSTKRRLSTTAPALDLLVAPETRAPLVTSRSPDRSVLAAHKSLRSLLSLTRPQPSVQAVVRQPMTQTSISALSPSIDSVCNSSWSVGSSSISRGVISPGPLNLELTIHGPIDDISRQRSSPSSASHQTTNIPLSSVHTLHFNPSTWPMVAENRFEPKREQSIPTEDVVTNYTMLMAANNSQKRSLVQDMRLNTRGASSKAPPRSSLPLHPDSEAHPATEFGAKTTNNSIGIANPEAPCSINPPARGTGGISLGLVPPITRITRRTGLVSSLGQHSIHPHDASRDAETTLHGFEYFFDEPAIGKPTILGGNQGSQTNSSGHRDYITQTSSESYDNPLQAAMPFNADQSRGAAFPSFPVPYGIPSGREFSGIYQTVKLSATPEPAASRCHGGEPYREVQHDRSVPSRVALLKSPANGATSEPRASQYTATPEFSYSPASNYPAESSAGCQRDQPSSEQRDFATLAENIKRILETEYHRGETTDWCILYSGVIRRMRTRVSTRGEIAAAMTRCLAPPIPEGFADYLKEAE</sequence>
<dbReference type="EMBL" id="KN823081">
    <property type="protein sequence ID" value="KIO23568.1"/>
    <property type="molecule type" value="Genomic_DNA"/>
</dbReference>
<dbReference type="HOGENOM" id="CLU_373928_0_0_1"/>
<name>A0A0C3KQA7_9AGAM</name>
<feature type="region of interest" description="Disordered" evidence="1">
    <location>
        <begin position="597"/>
        <end position="673"/>
    </location>
</feature>